<dbReference type="InterPro" id="IPR032675">
    <property type="entry name" value="LRR_dom_sf"/>
</dbReference>
<name>A0A4R0R5Q4_9APHY</name>
<proteinExistence type="predicted"/>
<dbReference type="AlphaFoldDB" id="A0A4R0R5Q4"/>
<dbReference type="EMBL" id="RWJN01000439">
    <property type="protein sequence ID" value="TCD61686.1"/>
    <property type="molecule type" value="Genomic_DNA"/>
</dbReference>
<comment type="caution">
    <text evidence="2">The sequence shown here is derived from an EMBL/GenBank/DDBJ whole genome shotgun (WGS) entry which is preliminary data.</text>
</comment>
<keyword evidence="3" id="KW-1185">Reference proteome</keyword>
<dbReference type="PROSITE" id="PS50181">
    <property type="entry name" value="FBOX"/>
    <property type="match status" value="1"/>
</dbReference>
<dbReference type="Proteomes" id="UP000292702">
    <property type="component" value="Unassembled WGS sequence"/>
</dbReference>
<evidence type="ECO:0000313" key="3">
    <source>
        <dbReference type="Proteomes" id="UP000292702"/>
    </source>
</evidence>
<dbReference type="Gene3D" id="3.80.10.10">
    <property type="entry name" value="Ribonuclease Inhibitor"/>
    <property type="match status" value="1"/>
</dbReference>
<organism evidence="2 3">
    <name type="scientific">Steccherinum ochraceum</name>
    <dbReference type="NCBI Taxonomy" id="92696"/>
    <lineage>
        <taxon>Eukaryota</taxon>
        <taxon>Fungi</taxon>
        <taxon>Dikarya</taxon>
        <taxon>Basidiomycota</taxon>
        <taxon>Agaricomycotina</taxon>
        <taxon>Agaricomycetes</taxon>
        <taxon>Polyporales</taxon>
        <taxon>Steccherinaceae</taxon>
        <taxon>Steccherinum</taxon>
    </lineage>
</organism>
<gene>
    <name evidence="2" type="ORF">EIP91_008037</name>
</gene>
<reference evidence="2 3" key="1">
    <citation type="submission" date="2018-11" db="EMBL/GenBank/DDBJ databases">
        <title>Genome assembly of Steccherinum ochraceum LE-BIN_3174, the white-rot fungus of the Steccherinaceae family (The Residual Polyporoid clade, Polyporales, Basidiomycota).</title>
        <authorList>
            <person name="Fedorova T.V."/>
            <person name="Glazunova O.A."/>
            <person name="Landesman E.O."/>
            <person name="Moiseenko K.V."/>
            <person name="Psurtseva N.V."/>
            <person name="Savinova O.S."/>
            <person name="Shakhova N.V."/>
            <person name="Tyazhelova T.V."/>
            <person name="Vasina D.V."/>
        </authorList>
    </citation>
    <scope>NUCLEOTIDE SEQUENCE [LARGE SCALE GENOMIC DNA]</scope>
    <source>
        <strain evidence="2 3">LE-BIN_3174</strain>
    </source>
</reference>
<accession>A0A4R0R5Q4</accession>
<evidence type="ECO:0000313" key="2">
    <source>
        <dbReference type="EMBL" id="TCD61686.1"/>
    </source>
</evidence>
<sequence>MAKLPSLPNELLIAIFSYVAANVRAGHITATVGRVSKSFRQLIQSSGIDVLYTSLHGIDRMRTFLNLLAMATKREDDLPGLPLTLSVMEAILSTINTSRLHTLFIHVPICADEIPILHFAVPLHSLTDLRLSGLIAISPPGHPSYTPNVKHVELLHLRRLPDQHTILPRLIHNLAPTLTHLKVAIHTFPLDIFTDLLLFRDAVTVQRLGAEYLAFPRDLQDRPHAFPESLREVVVCIQRRPEYPTGLVYLLKKISDDLGETMREHGEAPAMVVNLPEEGEPDYISEEGEEDQGEALHLDCFVRSWMGLNVGEEVAWSEEEED</sequence>
<protein>
    <recommendedName>
        <fullName evidence="1">F-box domain-containing protein</fullName>
    </recommendedName>
</protein>
<evidence type="ECO:0000259" key="1">
    <source>
        <dbReference type="PROSITE" id="PS50181"/>
    </source>
</evidence>
<dbReference type="InterPro" id="IPR001810">
    <property type="entry name" value="F-box_dom"/>
</dbReference>
<feature type="domain" description="F-box" evidence="1">
    <location>
        <begin position="1"/>
        <end position="55"/>
    </location>
</feature>